<name>A0A5E6XP72_PSEFL</name>
<organism evidence="1 2">
    <name type="scientific">Pseudomonas fluorescens</name>
    <dbReference type="NCBI Taxonomy" id="294"/>
    <lineage>
        <taxon>Bacteria</taxon>
        <taxon>Pseudomonadati</taxon>
        <taxon>Pseudomonadota</taxon>
        <taxon>Gammaproteobacteria</taxon>
        <taxon>Pseudomonadales</taxon>
        <taxon>Pseudomonadaceae</taxon>
        <taxon>Pseudomonas</taxon>
    </lineage>
</organism>
<dbReference type="EMBL" id="CABVHJ010000027">
    <property type="protein sequence ID" value="VVN43000.1"/>
    <property type="molecule type" value="Genomic_DNA"/>
</dbReference>
<protein>
    <submittedName>
        <fullName evidence="1">Uncharacterized protein</fullName>
    </submittedName>
</protein>
<evidence type="ECO:0000313" key="1">
    <source>
        <dbReference type="EMBL" id="VVN43000.1"/>
    </source>
</evidence>
<dbReference type="Proteomes" id="UP000327167">
    <property type="component" value="Unassembled WGS sequence"/>
</dbReference>
<evidence type="ECO:0000313" key="2">
    <source>
        <dbReference type="Proteomes" id="UP000327167"/>
    </source>
</evidence>
<sequence>MKINLPVTGRNVDVALDEGRQSQRNSEDVAGLAGDLRLLAREFRARRQIRD</sequence>
<proteinExistence type="predicted"/>
<gene>
    <name evidence="1" type="ORF">PS655_05568</name>
</gene>
<dbReference type="RefSeq" id="WP_191630970.1">
    <property type="nucleotide sequence ID" value="NZ_CABVHJ010000027.1"/>
</dbReference>
<reference evidence="1 2" key="1">
    <citation type="submission" date="2019-09" db="EMBL/GenBank/DDBJ databases">
        <authorList>
            <person name="Chandra G."/>
            <person name="Truman W A."/>
        </authorList>
    </citation>
    <scope>NUCLEOTIDE SEQUENCE [LARGE SCALE GENOMIC DNA]</scope>
    <source>
        <strain evidence="1">PS655</strain>
    </source>
</reference>
<accession>A0A5E6XP72</accession>
<dbReference type="AlphaFoldDB" id="A0A5E6XP72"/>